<dbReference type="GO" id="GO:0004312">
    <property type="term" value="F:fatty acid synthase activity"/>
    <property type="evidence" value="ECO:0007669"/>
    <property type="project" value="TreeGrafter"/>
</dbReference>
<reference evidence="4" key="6">
    <citation type="journal article" date="2013" name="FEMS Microbiol. Lett.">
        <title>The gene cluster aur1 for the angucycline antibiotic auricin is located on a large linear plasmid pSA3239 in Streptomyces aureofaciens CCM 3239.</title>
        <authorList>
            <person name="Novakova R."/>
            <person name="Knirschova R."/>
            <person name="Farkasovsky M."/>
            <person name="Feckova L."/>
            <person name="Rehakova A."/>
            <person name="Mingyar E."/>
            <person name="Kormanec J."/>
        </authorList>
    </citation>
    <scope>NUCLEOTIDE SEQUENCE</scope>
    <source>
        <strain evidence="4">CCM3239</strain>
        <plasmid evidence="4">pSA3239</plasmid>
    </source>
</reference>
<dbReference type="SMART" id="SM00823">
    <property type="entry name" value="PKS_PP"/>
    <property type="match status" value="1"/>
</dbReference>
<evidence type="ECO:0000256" key="1">
    <source>
        <dbReference type="ARBA" id="ARBA00022450"/>
    </source>
</evidence>
<keyword evidence="4" id="KW-0614">Plasmid</keyword>
<dbReference type="InterPro" id="IPR036736">
    <property type="entry name" value="ACP-like_sf"/>
</dbReference>
<dbReference type="Pfam" id="PF00550">
    <property type="entry name" value="PP-binding"/>
    <property type="match status" value="1"/>
</dbReference>
<reference evidence="4" key="5">
    <citation type="journal article" date="2011" name="Microbiology">
        <title>The role of two SARP family transcriptional regulators in regulation of the auricin gene cluster in Streptomyces aureofaciens CCM 3239.</title>
        <authorList>
            <person name="Novakova R."/>
            <person name="Rehakova A."/>
            <person name="Kutas P."/>
            <person name="Feckova L."/>
            <person name="Kormanec J."/>
        </authorList>
    </citation>
    <scope>NUCLEOTIDE SEQUENCE</scope>
    <source>
        <strain evidence="4">CCM3239</strain>
        <plasmid evidence="4">pSA3239</plasmid>
    </source>
</reference>
<dbReference type="PANTHER" id="PTHR43775">
    <property type="entry name" value="FATTY ACID SYNTHASE"/>
    <property type="match status" value="1"/>
</dbReference>
<evidence type="ECO:0000256" key="2">
    <source>
        <dbReference type="ARBA" id="ARBA00022553"/>
    </source>
</evidence>
<keyword evidence="1" id="KW-0596">Phosphopantetheine</keyword>
<keyword evidence="2" id="KW-0597">Phosphoprotein</keyword>
<name>A0A068LA88_KITAU</name>
<dbReference type="SUPFAM" id="SSF47336">
    <property type="entry name" value="ACP-like"/>
    <property type="match status" value="1"/>
</dbReference>
<reference evidence="4" key="2">
    <citation type="journal article" date="2005" name="Microbiology">
        <title>Characterization of a regulatory gene essential for the production of the angucycline-like polyketide antibiotic auricin in Streptomyces aureofaciens CCM 3239.</title>
        <authorList>
            <person name="Novakova R."/>
            <person name="Homerova D."/>
            <person name="Feckova L."/>
            <person name="Kormanec J."/>
        </authorList>
    </citation>
    <scope>NUCLEOTIDE SEQUENCE</scope>
    <source>
        <strain evidence="4">CCM3239</strain>
        <plasmid evidence="4">pSA3239</plasmid>
    </source>
</reference>
<evidence type="ECO:0000259" key="3">
    <source>
        <dbReference type="PROSITE" id="PS50075"/>
    </source>
</evidence>
<dbReference type="InterPro" id="IPR009081">
    <property type="entry name" value="PP-bd_ACP"/>
</dbReference>
<dbReference type="GO" id="GO:0017000">
    <property type="term" value="P:antibiotic biosynthetic process"/>
    <property type="evidence" value="ECO:0007669"/>
    <property type="project" value="UniProtKB-ARBA"/>
</dbReference>
<dbReference type="PANTHER" id="PTHR43775:SF37">
    <property type="entry name" value="SI:DKEY-61P9.11"/>
    <property type="match status" value="1"/>
</dbReference>
<reference evidence="4" key="8">
    <citation type="journal article" date="2015" name="Appl. Microbiol. Biotechnol.">
        <title>Characterisation of the genes involved in the biosynthesis and attachment of the aminodeoxysugar D-forosamine in the auricin gene cluster of Streptomyces aureofaciens CCM3239.</title>
        <authorList>
            <person name="Bekeova C."/>
            <person name="Rehakova A."/>
            <person name="Feckova L."/>
            <person name="Vlckova S."/>
            <person name="Novakova R."/>
            <person name="Mingyar E."/>
            <person name="Kormanec J."/>
        </authorList>
    </citation>
    <scope>NUCLEOTIDE SEQUENCE</scope>
    <source>
        <strain evidence="4">CCM3239</strain>
        <plasmid evidence="4">pSA3239</plasmid>
    </source>
</reference>
<organism evidence="4">
    <name type="scientific">Kitasatospora aureofaciens</name>
    <name type="common">Streptomyces aureofaciens</name>
    <dbReference type="NCBI Taxonomy" id="1894"/>
    <lineage>
        <taxon>Bacteria</taxon>
        <taxon>Bacillati</taxon>
        <taxon>Actinomycetota</taxon>
        <taxon>Actinomycetes</taxon>
        <taxon>Kitasatosporales</taxon>
        <taxon>Streptomycetaceae</taxon>
        <taxon>Kitasatospora</taxon>
    </lineage>
</organism>
<reference evidence="4" key="3">
    <citation type="journal article" date="2010" name="Folia Microbiol. (Praha)">
        <title>Identification and characterization of an indigoidine-like gene for a blue pigment biosynthesis in Streptomyces aureofaciens CCM 3239.</title>
        <authorList>
            <person name="Novakova R."/>
            <person name="Odnogova Z."/>
            <person name="Kutas P."/>
            <person name="Feckova L."/>
            <person name="Kormanec J."/>
        </authorList>
    </citation>
    <scope>NUCLEOTIDE SEQUENCE</scope>
    <source>
        <strain evidence="4">CCM3239</strain>
        <plasmid evidence="4">pSA3239</plasmid>
    </source>
</reference>
<feature type="domain" description="Carrier" evidence="3">
    <location>
        <begin position="18"/>
        <end position="96"/>
    </location>
</feature>
<proteinExistence type="predicted"/>
<dbReference type="InterPro" id="IPR020806">
    <property type="entry name" value="PKS_PP-bd"/>
</dbReference>
<geneLocation type="plasmid" evidence="4">
    <name>pSA3239</name>
</geneLocation>
<dbReference type="InterPro" id="IPR050091">
    <property type="entry name" value="PKS_NRPS_Biosynth_Enz"/>
</dbReference>
<reference evidence="4" key="1">
    <citation type="journal article" date="2002" name="Gene">
        <title>Cloning and characterization of a polyketide synthase gene cluster involved in biosynthesis of a proposed angucycline-like polyketide auricin in Streptomyces aureofaciens CCM 3239.</title>
        <authorList>
            <person name="Novakova R."/>
            <person name="Bistakova J."/>
            <person name="Homerova D."/>
            <person name="Rezuchova B."/>
            <person name="Kormanec J."/>
        </authorList>
    </citation>
    <scope>NUCLEOTIDE SEQUENCE</scope>
    <source>
        <strain evidence="4">CCM3239</strain>
        <plasmid evidence="4">pSA3239</plasmid>
    </source>
</reference>
<sequence length="104" mass="11678">MLHSTGMTEQLVSSPRSERRTVLEEIVVAEFKTALLMPDDEELPLEDSFFELGMTSLLLTQVKQRLEDRLGRGISSTALFNQPTVERLTDHLASDVLADIFDAN</sequence>
<reference evidence="4" key="7">
    <citation type="journal article" date="2014" name="Appl. Microbiol. Biotechnol.">
        <title>Intriguing properties of the angucycline antibiotic auricin and complex regulation of its biosynthesis.</title>
        <authorList>
            <person name="Kormanec J."/>
            <person name="Novakova R."/>
            <person name="Mingyar E."/>
            <person name="Feckova L."/>
        </authorList>
    </citation>
    <scope>NUCLEOTIDE SEQUENCE</scope>
    <source>
        <strain evidence="4">CCM3239</strain>
        <plasmid evidence="4">pSA3239</plasmid>
    </source>
</reference>
<dbReference type="GO" id="GO:0031177">
    <property type="term" value="F:phosphopantetheine binding"/>
    <property type="evidence" value="ECO:0007669"/>
    <property type="project" value="InterPro"/>
</dbReference>
<protein>
    <submittedName>
        <fullName evidence="4">Acyl carrier protein</fullName>
    </submittedName>
</protein>
<dbReference type="GO" id="GO:0006633">
    <property type="term" value="P:fatty acid biosynthetic process"/>
    <property type="evidence" value="ECO:0007669"/>
    <property type="project" value="TreeGrafter"/>
</dbReference>
<dbReference type="EMBL" id="KJ396772">
    <property type="protein sequence ID" value="AIE41986.1"/>
    <property type="molecule type" value="Genomic_DNA"/>
</dbReference>
<accession>A0A068LA88</accession>
<dbReference type="Gene3D" id="1.10.1200.10">
    <property type="entry name" value="ACP-like"/>
    <property type="match status" value="1"/>
</dbReference>
<dbReference type="AlphaFoldDB" id="A0A068LA88"/>
<evidence type="ECO:0000313" key="4">
    <source>
        <dbReference type="EMBL" id="AIE41986.1"/>
    </source>
</evidence>
<reference evidence="4" key="4">
    <citation type="journal article" date="2010" name="Microbiology">
        <title>The role of the TetR-family transcriptional regulator Aur1R in negative regulation of the auricin gene cluster in Streptomyces aureofaciens CCM 3239.</title>
        <authorList>
            <person name="Novakova R."/>
            <person name="Kutas P."/>
            <person name="Feckova L."/>
            <person name="Kormanec J."/>
        </authorList>
    </citation>
    <scope>NUCLEOTIDE SEQUENCE</scope>
    <source>
        <strain evidence="4">CCM3239</strain>
        <plasmid evidence="4">pSA3239</plasmid>
    </source>
</reference>
<dbReference type="PROSITE" id="PS50075">
    <property type="entry name" value="CARRIER"/>
    <property type="match status" value="1"/>
</dbReference>